<gene>
    <name evidence="11" type="ORF">SAMN04487894_102142</name>
</gene>
<keyword evidence="7 8" id="KW-0998">Cell outer membrane</keyword>
<evidence type="ECO:0000256" key="6">
    <source>
        <dbReference type="ARBA" id="ARBA00023136"/>
    </source>
</evidence>
<reference evidence="12" key="1">
    <citation type="submission" date="2016-10" db="EMBL/GenBank/DDBJ databases">
        <authorList>
            <person name="Varghese N."/>
            <person name="Submissions S."/>
        </authorList>
    </citation>
    <scope>NUCLEOTIDE SEQUENCE [LARGE SCALE GENOMIC DNA]</scope>
    <source>
        <strain evidence="12">DSM 25811 / CCM 8410 / LMG 26954 / E90</strain>
    </source>
</reference>
<feature type="chain" id="PRO_5011620247" evidence="9">
    <location>
        <begin position="20"/>
        <end position="1053"/>
    </location>
</feature>
<dbReference type="GO" id="GO:0009279">
    <property type="term" value="C:cell outer membrane"/>
    <property type="evidence" value="ECO:0007669"/>
    <property type="project" value="UniProtKB-SubCell"/>
</dbReference>
<evidence type="ECO:0000313" key="11">
    <source>
        <dbReference type="EMBL" id="SDC35813.1"/>
    </source>
</evidence>
<comment type="similarity">
    <text evidence="8">Belongs to the TonB-dependent receptor family.</text>
</comment>
<evidence type="ECO:0000256" key="4">
    <source>
        <dbReference type="ARBA" id="ARBA00022692"/>
    </source>
</evidence>
<dbReference type="InterPro" id="IPR023996">
    <property type="entry name" value="TonB-dep_OMP_SusC/RagA"/>
</dbReference>
<dbReference type="PANTHER" id="PTHR30069">
    <property type="entry name" value="TONB-DEPENDENT OUTER MEMBRANE RECEPTOR"/>
    <property type="match status" value="1"/>
</dbReference>
<organism evidence="11 12">
    <name type="scientific">Niabella drilacis (strain DSM 25811 / CCM 8410 / CCUG 62505 / LMG 26954 / E90)</name>
    <dbReference type="NCBI Taxonomy" id="1285928"/>
    <lineage>
        <taxon>Bacteria</taxon>
        <taxon>Pseudomonadati</taxon>
        <taxon>Bacteroidota</taxon>
        <taxon>Chitinophagia</taxon>
        <taxon>Chitinophagales</taxon>
        <taxon>Chitinophagaceae</taxon>
        <taxon>Niabella</taxon>
    </lineage>
</organism>
<feature type="domain" description="TonB-dependent receptor plug" evidence="10">
    <location>
        <begin position="113"/>
        <end position="237"/>
    </location>
</feature>
<dbReference type="OrthoDB" id="609136at2"/>
<dbReference type="PANTHER" id="PTHR30069:SF29">
    <property type="entry name" value="HEMOGLOBIN AND HEMOGLOBIN-HAPTOGLOBIN-BINDING PROTEIN 1-RELATED"/>
    <property type="match status" value="1"/>
</dbReference>
<dbReference type="InterPro" id="IPR023997">
    <property type="entry name" value="TonB-dep_OMP_SusC/RagA_CS"/>
</dbReference>
<evidence type="ECO:0000256" key="2">
    <source>
        <dbReference type="ARBA" id="ARBA00022448"/>
    </source>
</evidence>
<dbReference type="InterPro" id="IPR008969">
    <property type="entry name" value="CarboxyPept-like_regulatory"/>
</dbReference>
<dbReference type="InterPro" id="IPR037066">
    <property type="entry name" value="Plug_dom_sf"/>
</dbReference>
<feature type="signal peptide" evidence="9">
    <location>
        <begin position="1"/>
        <end position="19"/>
    </location>
</feature>
<proteinExistence type="inferred from homology"/>
<dbReference type="Pfam" id="PF13715">
    <property type="entry name" value="CarbopepD_reg_2"/>
    <property type="match status" value="1"/>
</dbReference>
<dbReference type="InterPro" id="IPR039426">
    <property type="entry name" value="TonB-dep_rcpt-like"/>
</dbReference>
<dbReference type="SUPFAM" id="SSF49464">
    <property type="entry name" value="Carboxypeptidase regulatory domain-like"/>
    <property type="match status" value="1"/>
</dbReference>
<keyword evidence="5 9" id="KW-0732">Signal</keyword>
<sequence>MRKLVLLLALITCSMLAFAQTRAVTGSVKDESGNVIPFATVSEKGTKNAVSADAEGAFSINAKPGAQLEVSAAGFQEQTITATAGPMNIVLAGGKDQTITEVVVTALGVSREKRALGYATQSLKADQLVEAANTSFAGALQGKVSGVDIVPSSGMPGASTLITIRGARSFTGDNSPLYVVDGMPISSGPDVSTGNSVTGTDYANRGVDIDPNDIANVEILKGQAASALYGIRASNGVVLITTKSGKGAAKGRPQISFNSTVSFDRISRFPDLQTTYAQGSYGAFNPNASTSYGPKITDLPKDPDYGGETDNDYTAADGKHPGMYYVPQRARAGLDPWVTPGVYNNVKEFFNTGLTFNNSIGVVNATDQGSYALSLAATNQTGIVPKTGMDRYNAKLAAETKLSDHFKAGFSGNFVNSNIKKAPSANDGLIATIYPAPASYDLAGIPSHAEGDLYTPVGYRGGAFVNPYWGVNNNTFTEQTNRFFGNGYVNYNTRFSDKTTLDVKYQLGTDAYTTNYEDIWGFGSPARASNITQYSFTNTSFNSLLTGNLKWDLSSDFKLNALIGNEFVNQVTNYKSQYGQDFAFGGWNHMDNTGTKDATATLTKYRTIGTFANISLSYLNMLYLGLTGRYDRVASMPSKNRDFFYPSASLGFVFTELAGLKGNDVLNYGKLRLSVAQVGQAGTFLPNYYTIPSYGGGFYGGTPIFYPIGGNSVKAYIPSTTIYDPNLKPQNTNSYEIGADLNFFHNLIEFNYTYSRQNVKDQIFAIPLAGSTGANNFMTNGGKIHTNAHEATITANIIRQNDLEWSLGVNFSKIDNYVDELAPEVESIFLGGFTTPQVRAGIGDKFPVIYGTKFKRNDKGQVIYGEDGIPLVGEDGVIGVAAPDFILGANTRLRYKNLTFSSVVEWKSGGQQYSGTTNLLDNYGASKLTGDSREKNEVVLKNVVKEDGTVGDIKIEGYDNIQDYYQTLNSIDESSIYGSSFVKMREIALRYQVLKKARLGLAINGFARNILLWTNNPQLDPESTQGNTNMAGAFERFTLPQTTSFGIGLNLQF</sequence>
<evidence type="ECO:0000313" key="12">
    <source>
        <dbReference type="Proteomes" id="UP000198757"/>
    </source>
</evidence>
<dbReference type="Pfam" id="PF07715">
    <property type="entry name" value="Plug"/>
    <property type="match status" value="1"/>
</dbReference>
<keyword evidence="2 8" id="KW-0813">Transport</keyword>
<evidence type="ECO:0000256" key="1">
    <source>
        <dbReference type="ARBA" id="ARBA00004571"/>
    </source>
</evidence>
<dbReference type="SUPFAM" id="SSF56935">
    <property type="entry name" value="Porins"/>
    <property type="match status" value="1"/>
</dbReference>
<dbReference type="InterPro" id="IPR012910">
    <property type="entry name" value="Plug_dom"/>
</dbReference>
<evidence type="ECO:0000256" key="7">
    <source>
        <dbReference type="ARBA" id="ARBA00023237"/>
    </source>
</evidence>
<evidence type="ECO:0000256" key="9">
    <source>
        <dbReference type="SAM" id="SignalP"/>
    </source>
</evidence>
<dbReference type="RefSeq" id="WP_090388775.1">
    <property type="nucleotide sequence ID" value="NZ_FMZO01000002.1"/>
</dbReference>
<dbReference type="EMBL" id="FMZO01000002">
    <property type="protein sequence ID" value="SDC35813.1"/>
    <property type="molecule type" value="Genomic_DNA"/>
</dbReference>
<keyword evidence="4 8" id="KW-0812">Transmembrane</keyword>
<keyword evidence="3 8" id="KW-1134">Transmembrane beta strand</keyword>
<evidence type="ECO:0000259" key="10">
    <source>
        <dbReference type="Pfam" id="PF07715"/>
    </source>
</evidence>
<keyword evidence="12" id="KW-1185">Reference proteome</keyword>
<dbReference type="STRING" id="1285928.SAMN04487894_102142"/>
<dbReference type="Proteomes" id="UP000198757">
    <property type="component" value="Unassembled WGS sequence"/>
</dbReference>
<evidence type="ECO:0000256" key="5">
    <source>
        <dbReference type="ARBA" id="ARBA00022729"/>
    </source>
</evidence>
<dbReference type="PROSITE" id="PS52016">
    <property type="entry name" value="TONB_DEPENDENT_REC_3"/>
    <property type="match status" value="1"/>
</dbReference>
<evidence type="ECO:0000256" key="8">
    <source>
        <dbReference type="PROSITE-ProRule" id="PRU01360"/>
    </source>
</evidence>
<accession>A0A1G6KY20</accession>
<keyword evidence="6 8" id="KW-0472">Membrane</keyword>
<name>A0A1G6KY20_NIADE</name>
<dbReference type="Gene3D" id="2.170.130.10">
    <property type="entry name" value="TonB-dependent receptor, plug domain"/>
    <property type="match status" value="1"/>
</dbReference>
<dbReference type="NCBIfam" id="TIGR04057">
    <property type="entry name" value="SusC_RagA_signa"/>
    <property type="match status" value="1"/>
</dbReference>
<evidence type="ECO:0000256" key="3">
    <source>
        <dbReference type="ARBA" id="ARBA00022452"/>
    </source>
</evidence>
<dbReference type="Gene3D" id="2.60.40.1120">
    <property type="entry name" value="Carboxypeptidase-like, regulatory domain"/>
    <property type="match status" value="1"/>
</dbReference>
<dbReference type="AlphaFoldDB" id="A0A1G6KY20"/>
<dbReference type="Gene3D" id="2.40.170.20">
    <property type="entry name" value="TonB-dependent receptor, beta-barrel domain"/>
    <property type="match status" value="1"/>
</dbReference>
<dbReference type="NCBIfam" id="TIGR04056">
    <property type="entry name" value="OMP_RagA_SusC"/>
    <property type="match status" value="1"/>
</dbReference>
<protein>
    <submittedName>
        <fullName evidence="11">TonB-linked outer membrane protein, SusC/RagA family</fullName>
    </submittedName>
</protein>
<comment type="subcellular location">
    <subcellularLocation>
        <location evidence="1 8">Cell outer membrane</location>
        <topology evidence="1 8">Multi-pass membrane protein</topology>
    </subcellularLocation>
</comment>
<dbReference type="GO" id="GO:0015344">
    <property type="term" value="F:siderophore uptake transmembrane transporter activity"/>
    <property type="evidence" value="ECO:0007669"/>
    <property type="project" value="TreeGrafter"/>
</dbReference>
<dbReference type="InterPro" id="IPR036942">
    <property type="entry name" value="Beta-barrel_TonB_sf"/>
</dbReference>
<dbReference type="GO" id="GO:0044718">
    <property type="term" value="P:siderophore transmembrane transport"/>
    <property type="evidence" value="ECO:0007669"/>
    <property type="project" value="TreeGrafter"/>
</dbReference>